<name>A0A0D0D9T1_9AGAM</name>
<dbReference type="InParanoid" id="A0A0D0D9T1"/>
<feature type="region of interest" description="Disordered" evidence="1">
    <location>
        <begin position="47"/>
        <end position="76"/>
    </location>
</feature>
<feature type="compositionally biased region" description="Basic and acidic residues" evidence="1">
    <location>
        <begin position="57"/>
        <end position="76"/>
    </location>
</feature>
<evidence type="ECO:0000256" key="1">
    <source>
        <dbReference type="SAM" id="MobiDB-lite"/>
    </source>
</evidence>
<dbReference type="Proteomes" id="UP000054538">
    <property type="component" value="Unassembled WGS sequence"/>
</dbReference>
<dbReference type="AlphaFoldDB" id="A0A0D0D9T1"/>
<evidence type="ECO:0000313" key="3">
    <source>
        <dbReference type="Proteomes" id="UP000054538"/>
    </source>
</evidence>
<dbReference type="HOGENOM" id="CLU_184657_0_0_1"/>
<reference evidence="3" key="2">
    <citation type="submission" date="2015-01" db="EMBL/GenBank/DDBJ databases">
        <title>Evolutionary Origins and Diversification of the Mycorrhizal Mutualists.</title>
        <authorList>
            <consortium name="DOE Joint Genome Institute"/>
            <consortium name="Mycorrhizal Genomics Consortium"/>
            <person name="Kohler A."/>
            <person name="Kuo A."/>
            <person name="Nagy L.G."/>
            <person name="Floudas D."/>
            <person name="Copeland A."/>
            <person name="Barry K.W."/>
            <person name="Cichocki N."/>
            <person name="Veneault-Fourrey C."/>
            <person name="LaButti K."/>
            <person name="Lindquist E.A."/>
            <person name="Lipzen A."/>
            <person name="Lundell T."/>
            <person name="Morin E."/>
            <person name="Murat C."/>
            <person name="Riley R."/>
            <person name="Ohm R."/>
            <person name="Sun H."/>
            <person name="Tunlid A."/>
            <person name="Henrissat B."/>
            <person name="Grigoriev I.V."/>
            <person name="Hibbett D.S."/>
            <person name="Martin F."/>
        </authorList>
    </citation>
    <scope>NUCLEOTIDE SEQUENCE [LARGE SCALE GENOMIC DNA]</scope>
    <source>
        <strain evidence="3">Ve08.2h10</strain>
    </source>
</reference>
<organism evidence="2 3">
    <name type="scientific">Paxillus rubicundulus Ve08.2h10</name>
    <dbReference type="NCBI Taxonomy" id="930991"/>
    <lineage>
        <taxon>Eukaryota</taxon>
        <taxon>Fungi</taxon>
        <taxon>Dikarya</taxon>
        <taxon>Basidiomycota</taxon>
        <taxon>Agaricomycotina</taxon>
        <taxon>Agaricomycetes</taxon>
        <taxon>Agaricomycetidae</taxon>
        <taxon>Boletales</taxon>
        <taxon>Paxilineae</taxon>
        <taxon>Paxillaceae</taxon>
        <taxon>Paxillus</taxon>
    </lineage>
</organism>
<protein>
    <submittedName>
        <fullName evidence="2">Uncharacterized protein</fullName>
    </submittedName>
</protein>
<proteinExistence type="predicted"/>
<reference evidence="2 3" key="1">
    <citation type="submission" date="2014-04" db="EMBL/GenBank/DDBJ databases">
        <authorList>
            <consortium name="DOE Joint Genome Institute"/>
            <person name="Kuo A."/>
            <person name="Kohler A."/>
            <person name="Jargeat P."/>
            <person name="Nagy L.G."/>
            <person name="Floudas D."/>
            <person name="Copeland A."/>
            <person name="Barry K.W."/>
            <person name="Cichocki N."/>
            <person name="Veneault-Fourrey C."/>
            <person name="LaButti K."/>
            <person name="Lindquist E.A."/>
            <person name="Lipzen A."/>
            <person name="Lundell T."/>
            <person name="Morin E."/>
            <person name="Murat C."/>
            <person name="Sun H."/>
            <person name="Tunlid A."/>
            <person name="Henrissat B."/>
            <person name="Grigoriev I.V."/>
            <person name="Hibbett D.S."/>
            <person name="Martin F."/>
            <person name="Nordberg H.P."/>
            <person name="Cantor M.N."/>
            <person name="Hua S.X."/>
        </authorList>
    </citation>
    <scope>NUCLEOTIDE SEQUENCE [LARGE SCALE GENOMIC DNA]</scope>
    <source>
        <strain evidence="2 3">Ve08.2h10</strain>
    </source>
</reference>
<evidence type="ECO:0000313" key="2">
    <source>
        <dbReference type="EMBL" id="KIK77244.1"/>
    </source>
</evidence>
<gene>
    <name evidence="2" type="ORF">PAXRUDRAFT_167449</name>
</gene>
<dbReference type="EMBL" id="KN827075">
    <property type="protein sequence ID" value="KIK77244.1"/>
    <property type="molecule type" value="Genomic_DNA"/>
</dbReference>
<accession>A0A0D0D9T1</accession>
<sequence length="76" mass="8324">MVSIPGSNRNNWCEVDSPANTEIILSTSVVKIHAANRVGANSARMHIHEGISTQRNNGDKDSQKGLHSEEINDGWK</sequence>
<keyword evidence="3" id="KW-1185">Reference proteome</keyword>